<dbReference type="Gene3D" id="1.10.10.60">
    <property type="entry name" value="Homeodomain-like"/>
    <property type="match status" value="1"/>
</dbReference>
<feature type="domain" description="HTH araC/xylS-type" evidence="4">
    <location>
        <begin position="155"/>
        <end position="256"/>
    </location>
</feature>
<keyword evidence="6" id="KW-1185">Reference proteome</keyword>
<protein>
    <submittedName>
        <fullName evidence="5">Transcriptional activator FeaR</fullName>
    </submittedName>
</protein>
<evidence type="ECO:0000256" key="2">
    <source>
        <dbReference type="ARBA" id="ARBA00023125"/>
    </source>
</evidence>
<evidence type="ECO:0000313" key="6">
    <source>
        <dbReference type="Proteomes" id="UP000033740"/>
    </source>
</evidence>
<dbReference type="PROSITE" id="PS00041">
    <property type="entry name" value="HTH_ARAC_FAMILY_1"/>
    <property type="match status" value="1"/>
</dbReference>
<keyword evidence="3" id="KW-0804">Transcription</keyword>
<dbReference type="InterPro" id="IPR046532">
    <property type="entry name" value="DUF6597"/>
</dbReference>
<keyword evidence="2" id="KW-0238">DNA-binding</keyword>
<dbReference type="PANTHER" id="PTHR46796">
    <property type="entry name" value="HTH-TYPE TRANSCRIPTIONAL ACTIVATOR RHAS-RELATED"/>
    <property type="match status" value="1"/>
</dbReference>
<evidence type="ECO:0000256" key="3">
    <source>
        <dbReference type="ARBA" id="ARBA00023163"/>
    </source>
</evidence>
<name>A0A0F0LY47_9MICO</name>
<dbReference type="InterPro" id="IPR018060">
    <property type="entry name" value="HTH_AraC"/>
</dbReference>
<dbReference type="Pfam" id="PF20240">
    <property type="entry name" value="DUF6597"/>
    <property type="match status" value="1"/>
</dbReference>
<dbReference type="SMART" id="SM00342">
    <property type="entry name" value="HTH_ARAC"/>
    <property type="match status" value="1"/>
</dbReference>
<dbReference type="GO" id="GO:0003700">
    <property type="term" value="F:DNA-binding transcription factor activity"/>
    <property type="evidence" value="ECO:0007669"/>
    <property type="project" value="InterPro"/>
</dbReference>
<dbReference type="Pfam" id="PF12833">
    <property type="entry name" value="HTH_18"/>
    <property type="match status" value="1"/>
</dbReference>
<evidence type="ECO:0000313" key="5">
    <source>
        <dbReference type="EMBL" id="KJL36306.1"/>
    </source>
</evidence>
<dbReference type="RefSeq" id="WP_045270464.1">
    <property type="nucleotide sequence ID" value="NZ_JYIX01000020.1"/>
</dbReference>
<comment type="caution">
    <text evidence="5">The sequence shown here is derived from an EMBL/GenBank/DDBJ whole genome shotgun (WGS) entry which is preliminary data.</text>
</comment>
<dbReference type="InterPro" id="IPR009057">
    <property type="entry name" value="Homeodomain-like_sf"/>
</dbReference>
<dbReference type="GO" id="GO:0043565">
    <property type="term" value="F:sequence-specific DNA binding"/>
    <property type="evidence" value="ECO:0007669"/>
    <property type="project" value="InterPro"/>
</dbReference>
<dbReference type="Proteomes" id="UP000033740">
    <property type="component" value="Unassembled WGS sequence"/>
</dbReference>
<accession>A0A0F0LY47</accession>
<dbReference type="STRING" id="582680.RS86_00325"/>
<keyword evidence="1" id="KW-0805">Transcription regulation</keyword>
<dbReference type="InterPro" id="IPR050204">
    <property type="entry name" value="AraC_XylS_family_regulators"/>
</dbReference>
<dbReference type="PROSITE" id="PS01124">
    <property type="entry name" value="HTH_ARAC_FAMILY_2"/>
    <property type="match status" value="1"/>
</dbReference>
<evidence type="ECO:0000256" key="1">
    <source>
        <dbReference type="ARBA" id="ARBA00023015"/>
    </source>
</evidence>
<dbReference type="InterPro" id="IPR018062">
    <property type="entry name" value="HTH_AraC-typ_CS"/>
</dbReference>
<reference evidence="5 6" key="1">
    <citation type="submission" date="2015-02" db="EMBL/GenBank/DDBJ databases">
        <title>Draft genome sequences of ten Microbacterium spp. with emphasis on heavy metal contaminated environments.</title>
        <authorList>
            <person name="Corretto E."/>
        </authorList>
    </citation>
    <scope>NUCLEOTIDE SEQUENCE [LARGE SCALE GENOMIC DNA]</scope>
    <source>
        <strain evidence="5 6">ARN176</strain>
    </source>
</reference>
<gene>
    <name evidence="5" type="primary">feaR_1</name>
    <name evidence="5" type="ORF">RS86_00325</name>
</gene>
<organism evidence="5 6">
    <name type="scientific">Microbacterium azadirachtae</name>
    <dbReference type="NCBI Taxonomy" id="582680"/>
    <lineage>
        <taxon>Bacteria</taxon>
        <taxon>Bacillati</taxon>
        <taxon>Actinomycetota</taxon>
        <taxon>Actinomycetes</taxon>
        <taxon>Micrococcales</taxon>
        <taxon>Microbacteriaceae</taxon>
        <taxon>Microbacterium</taxon>
    </lineage>
</organism>
<proteinExistence type="predicted"/>
<dbReference type="SUPFAM" id="SSF46689">
    <property type="entry name" value="Homeodomain-like"/>
    <property type="match status" value="1"/>
</dbReference>
<sequence length="262" mass="28004">MVDPTRGVLYPARLPQFHRLPPPVDAAELVEWCWIPEWDIEPGRSSRQDLVSFPALNLVVEEGGAVLSGATTRVSARELTGRGWAVGALLRPAAVAALTEAPSALLDRVEAYPAAGLPEAVAHAMSSGDGHRERAVAALCDWLRERVGEVTAPARHANAMAELLMSDPDVRTPEQAAARLAVSVRTLQRMAHRHVGLSPAAMIRRRRLQEAAERIRSDPGTDLATVAADLGYADQSHLANDFRAVLGFTASAYRAHAGPGGA</sequence>
<evidence type="ECO:0000259" key="4">
    <source>
        <dbReference type="PROSITE" id="PS01124"/>
    </source>
</evidence>
<dbReference type="EMBL" id="JYIX01000020">
    <property type="protein sequence ID" value="KJL36306.1"/>
    <property type="molecule type" value="Genomic_DNA"/>
</dbReference>
<dbReference type="AlphaFoldDB" id="A0A0F0LY47"/>
<dbReference type="PATRIC" id="fig|582680.6.peg.335"/>